<dbReference type="NCBIfam" id="TIGR00589">
    <property type="entry name" value="ogt"/>
    <property type="match status" value="1"/>
</dbReference>
<dbReference type="GO" id="GO:0006281">
    <property type="term" value="P:DNA repair"/>
    <property type="evidence" value="ECO:0007669"/>
    <property type="project" value="UniProtKB-KW"/>
</dbReference>
<dbReference type="Proteomes" id="UP000255467">
    <property type="component" value="Unassembled WGS sequence"/>
</dbReference>
<evidence type="ECO:0000256" key="1">
    <source>
        <dbReference type="ARBA" id="ARBA00001286"/>
    </source>
</evidence>
<dbReference type="InterPro" id="IPR001497">
    <property type="entry name" value="MethylDNA_cys_MeTrfase_AS"/>
</dbReference>
<dbReference type="PANTHER" id="PTHR10815">
    <property type="entry name" value="METHYLATED-DNA--PROTEIN-CYSTEINE METHYLTRANSFERASE"/>
    <property type="match status" value="1"/>
</dbReference>
<dbReference type="GO" id="GO:0003908">
    <property type="term" value="F:methylated-DNA-[protein]-cysteine S-methyltransferase activity"/>
    <property type="evidence" value="ECO:0007669"/>
    <property type="project" value="UniProtKB-EC"/>
</dbReference>
<comment type="catalytic activity">
    <reaction evidence="1">
        <text>a 4-O-methyl-thymidine in DNA + L-cysteinyl-[protein] = a thymidine in DNA + S-methyl-L-cysteinyl-[protein]</text>
        <dbReference type="Rhea" id="RHEA:53428"/>
        <dbReference type="Rhea" id="RHEA-COMP:10131"/>
        <dbReference type="Rhea" id="RHEA-COMP:10132"/>
        <dbReference type="Rhea" id="RHEA-COMP:13555"/>
        <dbReference type="Rhea" id="RHEA-COMP:13556"/>
        <dbReference type="ChEBI" id="CHEBI:29950"/>
        <dbReference type="ChEBI" id="CHEBI:82612"/>
        <dbReference type="ChEBI" id="CHEBI:137386"/>
        <dbReference type="ChEBI" id="CHEBI:137387"/>
        <dbReference type="EC" id="2.1.1.63"/>
    </reaction>
</comment>
<dbReference type="CDD" id="cd06445">
    <property type="entry name" value="ATase"/>
    <property type="match status" value="1"/>
</dbReference>
<sequence length="183" mass="19585">MTTAHRPRSTTGTDSRTADFATVATPIGPFTAVVDGDGAVLASGWTDDVEQLRGVIHPALRPDTLRRRDSLGAVTAAVEAYHDGDLLAIDTVRVRQTSGPFLTHAWDILRKIPAGNPVTYTEYATVSGRPAATRAAANACARNAAALFVPCHRIIRTDGTLGGFRWGLDIKRWLLVHESAATN</sequence>
<dbReference type="Pfam" id="PF01035">
    <property type="entry name" value="DNA_binding_1"/>
    <property type="match status" value="1"/>
</dbReference>
<dbReference type="Gene3D" id="1.10.10.10">
    <property type="entry name" value="Winged helix-like DNA-binding domain superfamily/Winged helix DNA-binding domain"/>
    <property type="match status" value="1"/>
</dbReference>
<gene>
    <name evidence="8" type="primary">ogt_1</name>
    <name evidence="8" type="ORF">NCTC1934_00628</name>
</gene>
<dbReference type="PROSITE" id="PS00374">
    <property type="entry name" value="MGMT"/>
    <property type="match status" value="1"/>
</dbReference>
<dbReference type="SUPFAM" id="SSF46767">
    <property type="entry name" value="Methylated DNA-protein cysteine methyltransferase, C-terminal domain"/>
    <property type="match status" value="1"/>
</dbReference>
<protein>
    <submittedName>
        <fullName evidence="8">Methylated-DNA--protein-cysteine methyltransferase</fullName>
        <ecNumber evidence="8">2.1.1.63</ecNumber>
    </submittedName>
</protein>
<organism evidence="8 9">
    <name type="scientific">Nocardia otitidiscaviarum</name>
    <dbReference type="NCBI Taxonomy" id="1823"/>
    <lineage>
        <taxon>Bacteria</taxon>
        <taxon>Bacillati</taxon>
        <taxon>Actinomycetota</taxon>
        <taxon>Actinomycetes</taxon>
        <taxon>Mycobacteriales</taxon>
        <taxon>Nocardiaceae</taxon>
        <taxon>Nocardia</taxon>
    </lineage>
</organism>
<evidence type="ECO:0000256" key="2">
    <source>
        <dbReference type="ARBA" id="ARBA00022603"/>
    </source>
</evidence>
<comment type="catalytic activity">
    <reaction evidence="6">
        <text>a 6-O-methyl-2'-deoxyguanosine in DNA + L-cysteinyl-[protein] = S-methyl-L-cysteinyl-[protein] + a 2'-deoxyguanosine in DNA</text>
        <dbReference type="Rhea" id="RHEA:24000"/>
        <dbReference type="Rhea" id="RHEA-COMP:10131"/>
        <dbReference type="Rhea" id="RHEA-COMP:10132"/>
        <dbReference type="Rhea" id="RHEA-COMP:11367"/>
        <dbReference type="Rhea" id="RHEA-COMP:11368"/>
        <dbReference type="ChEBI" id="CHEBI:29950"/>
        <dbReference type="ChEBI" id="CHEBI:82612"/>
        <dbReference type="ChEBI" id="CHEBI:85445"/>
        <dbReference type="ChEBI" id="CHEBI:85448"/>
        <dbReference type="EC" id="2.1.1.63"/>
    </reaction>
</comment>
<dbReference type="RefSeq" id="WP_051037677.1">
    <property type="nucleotide sequence ID" value="NZ_UGRY01000002.1"/>
</dbReference>
<evidence type="ECO:0000256" key="4">
    <source>
        <dbReference type="ARBA" id="ARBA00022763"/>
    </source>
</evidence>
<evidence type="ECO:0000256" key="3">
    <source>
        <dbReference type="ARBA" id="ARBA00022679"/>
    </source>
</evidence>
<keyword evidence="4" id="KW-0227">DNA damage</keyword>
<dbReference type="PANTHER" id="PTHR10815:SF13">
    <property type="entry name" value="METHYLATED-DNA--PROTEIN-CYSTEINE METHYLTRANSFERASE"/>
    <property type="match status" value="1"/>
</dbReference>
<feature type="domain" description="Methylated-DNA-[protein]-cysteine S-methyltransferase DNA binding" evidence="7">
    <location>
        <begin position="101"/>
        <end position="179"/>
    </location>
</feature>
<evidence type="ECO:0000313" key="9">
    <source>
        <dbReference type="Proteomes" id="UP000255467"/>
    </source>
</evidence>
<dbReference type="InterPro" id="IPR036388">
    <property type="entry name" value="WH-like_DNA-bd_sf"/>
</dbReference>
<keyword evidence="5" id="KW-0234">DNA repair</keyword>
<keyword evidence="9" id="KW-1185">Reference proteome</keyword>
<dbReference type="EMBL" id="UGRY01000002">
    <property type="protein sequence ID" value="SUA73192.1"/>
    <property type="molecule type" value="Genomic_DNA"/>
</dbReference>
<proteinExistence type="predicted"/>
<evidence type="ECO:0000259" key="7">
    <source>
        <dbReference type="Pfam" id="PF01035"/>
    </source>
</evidence>
<evidence type="ECO:0000256" key="5">
    <source>
        <dbReference type="ARBA" id="ARBA00023204"/>
    </source>
</evidence>
<keyword evidence="2 8" id="KW-0489">Methyltransferase</keyword>
<evidence type="ECO:0000256" key="6">
    <source>
        <dbReference type="ARBA" id="ARBA00049348"/>
    </source>
</evidence>
<reference evidence="8 9" key="1">
    <citation type="submission" date="2018-06" db="EMBL/GenBank/DDBJ databases">
        <authorList>
            <consortium name="Pathogen Informatics"/>
            <person name="Doyle S."/>
        </authorList>
    </citation>
    <scope>NUCLEOTIDE SEQUENCE [LARGE SCALE GENOMIC DNA]</scope>
    <source>
        <strain evidence="8 9">NCTC1934</strain>
    </source>
</reference>
<dbReference type="OrthoDB" id="9802228at2"/>
<dbReference type="STRING" id="1406858.GCA_000710895_01349"/>
<name>A0A378Y7J1_9NOCA</name>
<keyword evidence="3 8" id="KW-0808">Transferase</keyword>
<dbReference type="AlphaFoldDB" id="A0A378Y7J1"/>
<dbReference type="InterPro" id="IPR014048">
    <property type="entry name" value="MethylDNA_cys_MeTrfase_DNA-bd"/>
</dbReference>
<dbReference type="GO" id="GO:0032259">
    <property type="term" value="P:methylation"/>
    <property type="evidence" value="ECO:0007669"/>
    <property type="project" value="UniProtKB-KW"/>
</dbReference>
<accession>A0A378Y7J1</accession>
<dbReference type="EC" id="2.1.1.63" evidence="8"/>
<evidence type="ECO:0000313" key="8">
    <source>
        <dbReference type="EMBL" id="SUA73192.1"/>
    </source>
</evidence>
<dbReference type="InterPro" id="IPR036217">
    <property type="entry name" value="MethylDNA_cys_MeTrfase_DNAb"/>
</dbReference>